<protein>
    <submittedName>
        <fullName evidence="1">Uncharacterized protein</fullName>
    </submittedName>
</protein>
<dbReference type="EMBL" id="UINC01135885">
    <property type="protein sequence ID" value="SVD20313.1"/>
    <property type="molecule type" value="Genomic_DNA"/>
</dbReference>
<sequence length="302" mass="33744">PQTGMRGVTRRTIAACWLAMSLGWANATALGQARTVYYSGFELGQDYDAEYTLIDQDGWQGEGTGGNGLVEDNFEGLGQQGYIGFWPPEEDGETFTSLWRPVEGIDPEETKVTFTVLMMIIASTNGHRDDFRWGVYNDNAQRLVTLDFDNETRNINYALDDNIFLSTGYTFENEALYELKFVMDFAANNWSVSVGDEVLLNSKTLTTTGASLTFGDLGPLWVYRKPETPGNNYMVFDEYELTVETSDEPVKTPPTLAWTGWTDDGRAMLQMGGDATTDYTVEVSDDLKTWTPLETAKPGDTW</sequence>
<gene>
    <name evidence="1" type="ORF">METZ01_LOCUS373167</name>
</gene>
<feature type="non-terminal residue" evidence="1">
    <location>
        <position position="302"/>
    </location>
</feature>
<feature type="non-terminal residue" evidence="1">
    <location>
        <position position="1"/>
    </location>
</feature>
<dbReference type="AlphaFoldDB" id="A0A382TE75"/>
<organism evidence="1">
    <name type="scientific">marine metagenome</name>
    <dbReference type="NCBI Taxonomy" id="408172"/>
    <lineage>
        <taxon>unclassified sequences</taxon>
        <taxon>metagenomes</taxon>
        <taxon>ecological metagenomes</taxon>
    </lineage>
</organism>
<accession>A0A382TE75</accession>
<name>A0A382TE75_9ZZZZ</name>
<reference evidence="1" key="1">
    <citation type="submission" date="2018-05" db="EMBL/GenBank/DDBJ databases">
        <authorList>
            <person name="Lanie J.A."/>
            <person name="Ng W.-L."/>
            <person name="Kazmierczak K.M."/>
            <person name="Andrzejewski T.M."/>
            <person name="Davidsen T.M."/>
            <person name="Wayne K.J."/>
            <person name="Tettelin H."/>
            <person name="Glass J.I."/>
            <person name="Rusch D."/>
            <person name="Podicherti R."/>
            <person name="Tsui H.-C.T."/>
            <person name="Winkler M.E."/>
        </authorList>
    </citation>
    <scope>NUCLEOTIDE SEQUENCE</scope>
</reference>
<proteinExistence type="predicted"/>
<evidence type="ECO:0000313" key="1">
    <source>
        <dbReference type="EMBL" id="SVD20313.1"/>
    </source>
</evidence>